<accession>A0A840QFS9</accession>
<feature type="domain" description="HTH marR-type" evidence="1">
    <location>
        <begin position="12"/>
        <end position="148"/>
    </location>
</feature>
<dbReference type="InterPro" id="IPR036388">
    <property type="entry name" value="WH-like_DNA-bd_sf"/>
</dbReference>
<dbReference type="RefSeq" id="WP_184732222.1">
    <property type="nucleotide sequence ID" value="NZ_JACHIW010000002.1"/>
</dbReference>
<comment type="caution">
    <text evidence="2">The sequence shown here is derived from an EMBL/GenBank/DDBJ whole genome shotgun (WGS) entry which is preliminary data.</text>
</comment>
<name>A0A840QFS9_9PSEU</name>
<dbReference type="GO" id="GO:0003677">
    <property type="term" value="F:DNA binding"/>
    <property type="evidence" value="ECO:0007669"/>
    <property type="project" value="UniProtKB-KW"/>
</dbReference>
<evidence type="ECO:0000313" key="3">
    <source>
        <dbReference type="Proteomes" id="UP000584374"/>
    </source>
</evidence>
<dbReference type="AlphaFoldDB" id="A0A840QFS9"/>
<keyword evidence="2" id="KW-0238">DNA-binding</keyword>
<dbReference type="Proteomes" id="UP000584374">
    <property type="component" value="Unassembled WGS sequence"/>
</dbReference>
<evidence type="ECO:0000259" key="1">
    <source>
        <dbReference type="PROSITE" id="PS50995"/>
    </source>
</evidence>
<dbReference type="SUPFAM" id="SSF46785">
    <property type="entry name" value="Winged helix' DNA-binding domain"/>
    <property type="match status" value="1"/>
</dbReference>
<evidence type="ECO:0000313" key="2">
    <source>
        <dbReference type="EMBL" id="MBB5159694.1"/>
    </source>
</evidence>
<sequence>MSDQRSESPVDTSLLAGEIRVVLGQLVRRLREQAEGSDLTKSQSSVLLRLERDGAATATALARAEGVRPQSMAKIIQVLQDAGLVTGSPDPNDGRKTLLSLTEAAREQFRTGRRAKEDWLARALEAGFSAAEIRQLSACTDLLRRLGQFP</sequence>
<dbReference type="EMBL" id="JACHIW010000002">
    <property type="protein sequence ID" value="MBB5159694.1"/>
    <property type="molecule type" value="Genomic_DNA"/>
</dbReference>
<dbReference type="InterPro" id="IPR036390">
    <property type="entry name" value="WH_DNA-bd_sf"/>
</dbReference>
<proteinExistence type="predicted"/>
<dbReference type="PROSITE" id="PS50995">
    <property type="entry name" value="HTH_MARR_2"/>
    <property type="match status" value="1"/>
</dbReference>
<dbReference type="Pfam" id="PF12802">
    <property type="entry name" value="MarR_2"/>
    <property type="match status" value="1"/>
</dbReference>
<protein>
    <submittedName>
        <fullName evidence="2">DNA-binding MarR family transcriptional regulator</fullName>
    </submittedName>
</protein>
<organism evidence="2 3">
    <name type="scientific">Saccharopolyspora phatthalungensis</name>
    <dbReference type="NCBI Taxonomy" id="664693"/>
    <lineage>
        <taxon>Bacteria</taxon>
        <taxon>Bacillati</taxon>
        <taxon>Actinomycetota</taxon>
        <taxon>Actinomycetes</taxon>
        <taxon>Pseudonocardiales</taxon>
        <taxon>Pseudonocardiaceae</taxon>
        <taxon>Saccharopolyspora</taxon>
    </lineage>
</organism>
<dbReference type="PANTHER" id="PTHR39515:SF2">
    <property type="entry name" value="HTH-TYPE TRANSCRIPTIONAL REGULATOR RV0880"/>
    <property type="match status" value="1"/>
</dbReference>
<dbReference type="SMART" id="SM00347">
    <property type="entry name" value="HTH_MARR"/>
    <property type="match status" value="1"/>
</dbReference>
<dbReference type="InterPro" id="IPR052526">
    <property type="entry name" value="HTH-type_Bedaq_tolerance"/>
</dbReference>
<dbReference type="Gene3D" id="1.10.287.100">
    <property type="match status" value="1"/>
</dbReference>
<dbReference type="GO" id="GO:0003700">
    <property type="term" value="F:DNA-binding transcription factor activity"/>
    <property type="evidence" value="ECO:0007669"/>
    <property type="project" value="InterPro"/>
</dbReference>
<dbReference type="InterPro" id="IPR000835">
    <property type="entry name" value="HTH_MarR-typ"/>
</dbReference>
<dbReference type="PANTHER" id="PTHR39515">
    <property type="entry name" value="CONSERVED PROTEIN"/>
    <property type="match status" value="1"/>
</dbReference>
<dbReference type="Gene3D" id="1.10.10.10">
    <property type="entry name" value="Winged helix-like DNA-binding domain superfamily/Winged helix DNA-binding domain"/>
    <property type="match status" value="1"/>
</dbReference>
<gene>
    <name evidence="2" type="ORF">BJ970_007293</name>
</gene>
<keyword evidence="3" id="KW-1185">Reference proteome</keyword>
<reference evidence="2 3" key="1">
    <citation type="submission" date="2020-08" db="EMBL/GenBank/DDBJ databases">
        <title>Sequencing the genomes of 1000 actinobacteria strains.</title>
        <authorList>
            <person name="Klenk H.-P."/>
        </authorList>
    </citation>
    <scope>NUCLEOTIDE SEQUENCE [LARGE SCALE GENOMIC DNA]</scope>
    <source>
        <strain evidence="2 3">DSM 45584</strain>
    </source>
</reference>